<evidence type="ECO:0000256" key="1">
    <source>
        <dbReference type="ARBA" id="ARBA00023125"/>
    </source>
</evidence>
<dbReference type="Pfam" id="PF01381">
    <property type="entry name" value="HTH_3"/>
    <property type="match status" value="1"/>
</dbReference>
<dbReference type="InterPro" id="IPR001387">
    <property type="entry name" value="Cro/C1-type_HTH"/>
</dbReference>
<dbReference type="Proteomes" id="UP000830167">
    <property type="component" value="Chromosome"/>
</dbReference>
<proteinExistence type="predicted"/>
<dbReference type="InterPro" id="IPR010982">
    <property type="entry name" value="Lambda_DNA-bd_dom_sf"/>
</dbReference>
<dbReference type="Gene3D" id="1.10.260.40">
    <property type="entry name" value="lambda repressor-like DNA-binding domains"/>
    <property type="match status" value="1"/>
</dbReference>
<accession>A0ABY4CRK5</accession>
<dbReference type="PROSITE" id="PS50943">
    <property type="entry name" value="HTH_CROC1"/>
    <property type="match status" value="1"/>
</dbReference>
<organism evidence="3 4">
    <name type="scientific">Fodinisporobacter ferrooxydans</name>
    <dbReference type="NCBI Taxonomy" id="2901836"/>
    <lineage>
        <taxon>Bacteria</taxon>
        <taxon>Bacillati</taxon>
        <taxon>Bacillota</taxon>
        <taxon>Bacilli</taxon>
        <taxon>Bacillales</taxon>
        <taxon>Alicyclobacillaceae</taxon>
        <taxon>Fodinisporobacter</taxon>
    </lineage>
</organism>
<evidence type="ECO:0000313" key="3">
    <source>
        <dbReference type="EMBL" id="UOF92236.1"/>
    </source>
</evidence>
<dbReference type="SMART" id="SM00530">
    <property type="entry name" value="HTH_XRE"/>
    <property type="match status" value="1"/>
</dbReference>
<dbReference type="PANTHER" id="PTHR46797">
    <property type="entry name" value="HTH-TYPE TRANSCRIPTIONAL REGULATOR"/>
    <property type="match status" value="1"/>
</dbReference>
<feature type="domain" description="HTH cro/C1-type" evidence="2">
    <location>
        <begin position="9"/>
        <end position="64"/>
    </location>
</feature>
<name>A0ABY4CRK5_9BACL</name>
<sequence length="137" mass="15607">MSTPLGLKLKELRLNHGWTIADLSKRSGCSISHISSLERGERTKPSMTIMQKLANALGVSVQYFFDDEQSQDANDLPSYISFEQLSNELKNFVLKEDSTPYIHLAKEIKEIYEQQASQTAILEAIAQFLKRQEQRNS</sequence>
<dbReference type="SUPFAM" id="SSF47413">
    <property type="entry name" value="lambda repressor-like DNA-binding domains"/>
    <property type="match status" value="1"/>
</dbReference>
<reference evidence="3" key="1">
    <citation type="submission" date="2021-12" db="EMBL/GenBank/DDBJ databases">
        <title>Alicyclobacillaceae gen. nov., sp. nov., isolated from chalcocite enrichment system.</title>
        <authorList>
            <person name="Jiang Z."/>
        </authorList>
    </citation>
    <scope>NUCLEOTIDE SEQUENCE</scope>
    <source>
        <strain evidence="3">MYW30-H2</strain>
    </source>
</reference>
<evidence type="ECO:0000313" key="4">
    <source>
        <dbReference type="Proteomes" id="UP000830167"/>
    </source>
</evidence>
<gene>
    <name evidence="3" type="ORF">LSG31_08765</name>
</gene>
<keyword evidence="4" id="KW-1185">Reference proteome</keyword>
<dbReference type="CDD" id="cd00093">
    <property type="entry name" value="HTH_XRE"/>
    <property type="match status" value="1"/>
</dbReference>
<protein>
    <submittedName>
        <fullName evidence="3">Helix-turn-helix transcriptional regulator</fullName>
    </submittedName>
</protein>
<keyword evidence="1" id="KW-0238">DNA-binding</keyword>
<dbReference type="EMBL" id="CP089291">
    <property type="protein sequence ID" value="UOF92236.1"/>
    <property type="molecule type" value="Genomic_DNA"/>
</dbReference>
<dbReference type="InterPro" id="IPR050807">
    <property type="entry name" value="TransReg_Diox_bact_type"/>
</dbReference>
<dbReference type="RefSeq" id="WP_347438922.1">
    <property type="nucleotide sequence ID" value="NZ_CP089291.1"/>
</dbReference>
<dbReference type="PANTHER" id="PTHR46797:SF1">
    <property type="entry name" value="METHYLPHOSPHONATE SYNTHASE"/>
    <property type="match status" value="1"/>
</dbReference>
<evidence type="ECO:0000259" key="2">
    <source>
        <dbReference type="PROSITE" id="PS50943"/>
    </source>
</evidence>